<dbReference type="PROSITE" id="PS50928">
    <property type="entry name" value="ABC_TM1"/>
    <property type="match status" value="1"/>
</dbReference>
<reference evidence="10 11" key="1">
    <citation type="journal article" date="2019" name="Int. J. Syst. Evol. Microbiol.">
        <title>The Global Catalogue of Microorganisms (GCM) 10K type strain sequencing project: providing services to taxonomists for standard genome sequencing and annotation.</title>
        <authorList>
            <consortium name="The Broad Institute Genomics Platform"/>
            <consortium name="The Broad Institute Genome Sequencing Center for Infectious Disease"/>
            <person name="Wu L."/>
            <person name="Ma J."/>
        </authorList>
    </citation>
    <scope>NUCLEOTIDE SEQUENCE [LARGE SCALE GENOMIC DNA]</scope>
    <source>
        <strain evidence="10 11">Y73</strain>
    </source>
</reference>
<dbReference type="Gene3D" id="1.10.3720.10">
    <property type="entry name" value="MetI-like"/>
    <property type="match status" value="1"/>
</dbReference>
<feature type="transmembrane region" description="Helical" evidence="7">
    <location>
        <begin position="186"/>
        <end position="209"/>
    </location>
</feature>
<dbReference type="CDD" id="cd06261">
    <property type="entry name" value="TM_PBP2"/>
    <property type="match status" value="1"/>
</dbReference>
<dbReference type="Pfam" id="PF00528">
    <property type="entry name" value="BPD_transp_1"/>
    <property type="match status" value="1"/>
</dbReference>
<dbReference type="GO" id="GO:0005886">
    <property type="term" value="C:plasma membrane"/>
    <property type="evidence" value="ECO:0007669"/>
    <property type="project" value="UniProtKB-SubCell"/>
</dbReference>
<evidence type="ECO:0000259" key="9">
    <source>
        <dbReference type="PROSITE" id="PS50928"/>
    </source>
</evidence>
<dbReference type="Proteomes" id="UP001596333">
    <property type="component" value="Unassembled WGS sequence"/>
</dbReference>
<gene>
    <name evidence="10" type="ORF">ACFQEY_14150</name>
</gene>
<keyword evidence="4 7" id="KW-0812">Transmembrane</keyword>
<keyword evidence="6 7" id="KW-0472">Membrane</keyword>
<protein>
    <submittedName>
        <fullName evidence="10">Carbohydrate ABC transporter permease</fullName>
    </submittedName>
</protein>
<keyword evidence="11" id="KW-1185">Reference proteome</keyword>
<dbReference type="InterPro" id="IPR035906">
    <property type="entry name" value="MetI-like_sf"/>
</dbReference>
<dbReference type="EMBL" id="JBHSXI010000016">
    <property type="protein sequence ID" value="MFC6890142.1"/>
    <property type="molecule type" value="Genomic_DNA"/>
</dbReference>
<evidence type="ECO:0000256" key="4">
    <source>
        <dbReference type="ARBA" id="ARBA00022692"/>
    </source>
</evidence>
<evidence type="ECO:0000256" key="6">
    <source>
        <dbReference type="ARBA" id="ARBA00023136"/>
    </source>
</evidence>
<feature type="transmembrane region" description="Helical" evidence="7">
    <location>
        <begin position="288"/>
        <end position="309"/>
    </location>
</feature>
<keyword evidence="2 7" id="KW-0813">Transport</keyword>
<comment type="subcellular location">
    <subcellularLocation>
        <location evidence="1 7">Cell membrane</location>
        <topology evidence="1 7">Multi-pass membrane protein</topology>
    </subcellularLocation>
</comment>
<evidence type="ECO:0000256" key="3">
    <source>
        <dbReference type="ARBA" id="ARBA00022475"/>
    </source>
</evidence>
<dbReference type="RefSeq" id="WP_379769714.1">
    <property type="nucleotide sequence ID" value="NZ_JBHSXI010000016.1"/>
</dbReference>
<proteinExistence type="inferred from homology"/>
<evidence type="ECO:0000313" key="11">
    <source>
        <dbReference type="Proteomes" id="UP001596333"/>
    </source>
</evidence>
<evidence type="ECO:0000256" key="1">
    <source>
        <dbReference type="ARBA" id="ARBA00004651"/>
    </source>
</evidence>
<evidence type="ECO:0000256" key="8">
    <source>
        <dbReference type="SAM" id="MobiDB-lite"/>
    </source>
</evidence>
<name>A0ABD5US21_9EURY</name>
<evidence type="ECO:0000313" key="10">
    <source>
        <dbReference type="EMBL" id="MFC6890142.1"/>
    </source>
</evidence>
<feature type="compositionally biased region" description="Basic and acidic residues" evidence="8">
    <location>
        <begin position="22"/>
        <end position="33"/>
    </location>
</feature>
<evidence type="ECO:0000256" key="7">
    <source>
        <dbReference type="RuleBase" id="RU363032"/>
    </source>
</evidence>
<dbReference type="AlphaFoldDB" id="A0ABD5US21"/>
<dbReference type="PANTHER" id="PTHR43744">
    <property type="entry name" value="ABC TRANSPORTER PERMEASE PROTEIN MG189-RELATED-RELATED"/>
    <property type="match status" value="1"/>
</dbReference>
<feature type="transmembrane region" description="Helical" evidence="7">
    <location>
        <begin position="58"/>
        <end position="80"/>
    </location>
</feature>
<feature type="transmembrane region" description="Helical" evidence="7">
    <location>
        <begin position="230"/>
        <end position="255"/>
    </location>
</feature>
<evidence type="ECO:0000256" key="5">
    <source>
        <dbReference type="ARBA" id="ARBA00022989"/>
    </source>
</evidence>
<dbReference type="SUPFAM" id="SSF161098">
    <property type="entry name" value="MetI-like"/>
    <property type="match status" value="1"/>
</dbReference>
<comment type="similarity">
    <text evidence="7">Belongs to the binding-protein-dependent transport system permease family.</text>
</comment>
<feature type="transmembrane region" description="Helical" evidence="7">
    <location>
        <begin position="153"/>
        <end position="174"/>
    </location>
</feature>
<dbReference type="PANTHER" id="PTHR43744:SF4">
    <property type="entry name" value="OSMOPROTECTIVE COMPOUNDS UPTAKE PERMEASE PROTEIN GGTD"/>
    <property type="match status" value="1"/>
</dbReference>
<feature type="region of interest" description="Disordered" evidence="8">
    <location>
        <begin position="1"/>
        <end position="33"/>
    </location>
</feature>
<feature type="domain" description="ABC transmembrane type-1" evidence="9">
    <location>
        <begin position="118"/>
        <end position="309"/>
    </location>
</feature>
<keyword evidence="3" id="KW-1003">Cell membrane</keyword>
<feature type="transmembrane region" description="Helical" evidence="7">
    <location>
        <begin position="117"/>
        <end position="141"/>
    </location>
</feature>
<evidence type="ECO:0000256" key="2">
    <source>
        <dbReference type="ARBA" id="ARBA00022448"/>
    </source>
</evidence>
<dbReference type="InterPro" id="IPR000515">
    <property type="entry name" value="MetI-like"/>
</dbReference>
<keyword evidence="5 7" id="KW-1133">Transmembrane helix</keyword>
<sequence>MTDTQHTDDASESTATTGRADGGTRVRHDVPDSAPIDEREISARLAGSMPSGPRALRYAVAIGVALLWLVPLIGLFMASVRPLGEITQGWWHLTGATITFDNYARALTYQSGPLGQALFNTAIVTIPAVLVVTLLGTMVAYPFARFDFPLKTGLFLLLIVVMAAPPELVAMGNYNTLRNTGLFDTYMGLVLVHIGWGMGWVVMFLRNYLLGLPKELEEAARIDGASRYQIFKSIVLPYSAPALVSVAVIQFTWVWNSFFFPLVFMRSQENQLAPQVLPLMKGRLQIDWGLVAAGSVLTMIVPILLFVALQRYYKQGMVAAVAD</sequence>
<organism evidence="10 11">
    <name type="scientific">Halorubrum trueperi</name>
    <dbReference type="NCBI Taxonomy" id="2004704"/>
    <lineage>
        <taxon>Archaea</taxon>
        <taxon>Methanobacteriati</taxon>
        <taxon>Methanobacteriota</taxon>
        <taxon>Stenosarchaea group</taxon>
        <taxon>Halobacteria</taxon>
        <taxon>Halobacteriales</taxon>
        <taxon>Haloferacaceae</taxon>
        <taxon>Halorubrum</taxon>
    </lineage>
</organism>
<accession>A0ABD5US21</accession>
<comment type="caution">
    <text evidence="10">The sequence shown here is derived from an EMBL/GenBank/DDBJ whole genome shotgun (WGS) entry which is preliminary data.</text>
</comment>